<name>A0ABT2RPQ7_9FIRM</name>
<protein>
    <submittedName>
        <fullName evidence="1">Uncharacterized protein</fullName>
    </submittedName>
</protein>
<sequence length="73" mass="8763">MNNELSRKPDFKNPEDSSLTRHLGLSYQDECLYYSERLENHCTHRCHWHWPLHRHSYLAEPAWRAMVGGPHYG</sequence>
<proteinExistence type="predicted"/>
<accession>A0ABT2RPQ7</accession>
<dbReference type="Proteomes" id="UP001652431">
    <property type="component" value="Unassembled WGS sequence"/>
</dbReference>
<keyword evidence="2" id="KW-1185">Reference proteome</keyword>
<dbReference type="RefSeq" id="WP_158371083.1">
    <property type="nucleotide sequence ID" value="NZ_JAOQJU010000018.1"/>
</dbReference>
<organism evidence="1 2">
    <name type="scientific">Dorea acetigenes</name>
    <dbReference type="NCBI Taxonomy" id="2981787"/>
    <lineage>
        <taxon>Bacteria</taxon>
        <taxon>Bacillati</taxon>
        <taxon>Bacillota</taxon>
        <taxon>Clostridia</taxon>
        <taxon>Lachnospirales</taxon>
        <taxon>Lachnospiraceae</taxon>
        <taxon>Dorea</taxon>
    </lineage>
</organism>
<comment type="caution">
    <text evidence="1">The sequence shown here is derived from an EMBL/GenBank/DDBJ whole genome shotgun (WGS) entry which is preliminary data.</text>
</comment>
<evidence type="ECO:0000313" key="2">
    <source>
        <dbReference type="Proteomes" id="UP001652431"/>
    </source>
</evidence>
<evidence type="ECO:0000313" key="1">
    <source>
        <dbReference type="EMBL" id="MCU6687400.1"/>
    </source>
</evidence>
<reference evidence="1 2" key="1">
    <citation type="journal article" date="2021" name="ISME Commun">
        <title>Automated analysis of genomic sequences facilitates high-throughput and comprehensive description of bacteria.</title>
        <authorList>
            <person name="Hitch T.C.A."/>
        </authorList>
    </citation>
    <scope>NUCLEOTIDE SEQUENCE [LARGE SCALE GENOMIC DNA]</scope>
    <source>
        <strain evidence="1 2">Sanger_03</strain>
    </source>
</reference>
<gene>
    <name evidence="1" type="ORF">OCV99_12805</name>
</gene>
<dbReference type="EMBL" id="JAOQJU010000018">
    <property type="protein sequence ID" value="MCU6687400.1"/>
    <property type="molecule type" value="Genomic_DNA"/>
</dbReference>